<dbReference type="EMBL" id="PXOF01000131">
    <property type="protein sequence ID" value="RGP63414.1"/>
    <property type="molecule type" value="Genomic_DNA"/>
</dbReference>
<proteinExistence type="predicted"/>
<keyword evidence="2" id="KW-1185">Reference proteome</keyword>
<evidence type="ECO:0000313" key="1">
    <source>
        <dbReference type="EMBL" id="RGP63414.1"/>
    </source>
</evidence>
<accession>A0A395RTU7</accession>
<gene>
    <name evidence="1" type="ORF">FSPOR_8625</name>
</gene>
<name>A0A395RTU7_FUSSP</name>
<dbReference type="Proteomes" id="UP000266152">
    <property type="component" value="Unassembled WGS sequence"/>
</dbReference>
<sequence>MMDVFENPPVTLMSSATRAVFGRSDETHEHCIRSHENATEPSEAFNYRKIAKDHRGDAIVKRALKNCKGVTFGAVDSQVCSGQKISFNNLKRGDVVLLCTSHPTYGQCARRCMYWGNTSVDGDERLVFLALVTYGRGGVKKSPYWFLKHVSYKLQSREFLASKAFVSWTQAVVIKPKHDYIVGIREPPEATSEYFSALEFIEHLLKSHAELISYLSALNHNATSSPDKEKRSDEYGKIRDSLNLLTSKFCPRACGVNGALRNELGKYQKNEKWSDKDFSISPYSPDCKPNSGKCQPPENFCELLTGQVERFCAKNHKIIGN</sequence>
<evidence type="ECO:0000313" key="2">
    <source>
        <dbReference type="Proteomes" id="UP000266152"/>
    </source>
</evidence>
<reference evidence="1 2" key="1">
    <citation type="journal article" date="2018" name="PLoS Pathog.">
        <title>Evolution of structural diversity of trichothecenes, a family of toxins produced by plant pathogenic and entomopathogenic fungi.</title>
        <authorList>
            <person name="Proctor R.H."/>
            <person name="McCormick S.P."/>
            <person name="Kim H.S."/>
            <person name="Cardoza R.E."/>
            <person name="Stanley A.M."/>
            <person name="Lindo L."/>
            <person name="Kelly A."/>
            <person name="Brown D.W."/>
            <person name="Lee T."/>
            <person name="Vaughan M.M."/>
            <person name="Alexander N.J."/>
            <person name="Busman M."/>
            <person name="Gutierrez S."/>
        </authorList>
    </citation>
    <scope>NUCLEOTIDE SEQUENCE [LARGE SCALE GENOMIC DNA]</scope>
    <source>
        <strain evidence="1 2">NRRL 3299</strain>
    </source>
</reference>
<dbReference type="AlphaFoldDB" id="A0A395RTU7"/>
<comment type="caution">
    <text evidence="1">The sequence shown here is derived from an EMBL/GenBank/DDBJ whole genome shotgun (WGS) entry which is preliminary data.</text>
</comment>
<organism evidence="1 2">
    <name type="scientific">Fusarium sporotrichioides</name>
    <dbReference type="NCBI Taxonomy" id="5514"/>
    <lineage>
        <taxon>Eukaryota</taxon>
        <taxon>Fungi</taxon>
        <taxon>Dikarya</taxon>
        <taxon>Ascomycota</taxon>
        <taxon>Pezizomycotina</taxon>
        <taxon>Sordariomycetes</taxon>
        <taxon>Hypocreomycetidae</taxon>
        <taxon>Hypocreales</taxon>
        <taxon>Nectriaceae</taxon>
        <taxon>Fusarium</taxon>
    </lineage>
</organism>
<protein>
    <submittedName>
        <fullName evidence="1">Uncharacterized protein</fullName>
    </submittedName>
</protein>